<dbReference type="AlphaFoldDB" id="A0A3M7QRR8"/>
<keyword evidence="1" id="KW-0472">Membrane</keyword>
<comment type="caution">
    <text evidence="2">The sequence shown here is derived from an EMBL/GenBank/DDBJ whole genome shotgun (WGS) entry which is preliminary data.</text>
</comment>
<feature type="transmembrane region" description="Helical" evidence="1">
    <location>
        <begin position="35"/>
        <end position="56"/>
    </location>
</feature>
<gene>
    <name evidence="2" type="ORF">BpHYR1_034164</name>
</gene>
<dbReference type="Proteomes" id="UP000276133">
    <property type="component" value="Unassembled WGS sequence"/>
</dbReference>
<proteinExistence type="predicted"/>
<keyword evidence="1" id="KW-1133">Transmembrane helix</keyword>
<evidence type="ECO:0000313" key="3">
    <source>
        <dbReference type="Proteomes" id="UP000276133"/>
    </source>
</evidence>
<evidence type="ECO:0000313" key="2">
    <source>
        <dbReference type="EMBL" id="RNA13685.1"/>
    </source>
</evidence>
<keyword evidence="1" id="KW-0812">Transmembrane</keyword>
<reference evidence="2 3" key="1">
    <citation type="journal article" date="2018" name="Sci. Rep.">
        <title>Genomic signatures of local adaptation to the degree of environmental predictability in rotifers.</title>
        <authorList>
            <person name="Franch-Gras L."/>
            <person name="Hahn C."/>
            <person name="Garcia-Roger E.M."/>
            <person name="Carmona M.J."/>
            <person name="Serra M."/>
            <person name="Gomez A."/>
        </authorList>
    </citation>
    <scope>NUCLEOTIDE SEQUENCE [LARGE SCALE GENOMIC DNA]</scope>
    <source>
        <strain evidence="2">HYR1</strain>
    </source>
</reference>
<dbReference type="EMBL" id="REGN01005345">
    <property type="protein sequence ID" value="RNA13685.1"/>
    <property type="molecule type" value="Genomic_DNA"/>
</dbReference>
<accession>A0A3M7QRR8</accession>
<protein>
    <submittedName>
        <fullName evidence="2">Uncharacterized protein</fullName>
    </submittedName>
</protein>
<name>A0A3M7QRR8_BRAPC</name>
<sequence length="87" mass="10574">MLRFMRLQYQTKENIRIKTRHVELKKLVKFIKNSLSYLEPFFVLFALVAILILNFLNNEKFSIIKNQFWSKIIVSNLKLQGKWQIEK</sequence>
<evidence type="ECO:0000256" key="1">
    <source>
        <dbReference type="SAM" id="Phobius"/>
    </source>
</evidence>
<keyword evidence="3" id="KW-1185">Reference proteome</keyword>
<organism evidence="2 3">
    <name type="scientific">Brachionus plicatilis</name>
    <name type="common">Marine rotifer</name>
    <name type="synonym">Brachionus muelleri</name>
    <dbReference type="NCBI Taxonomy" id="10195"/>
    <lineage>
        <taxon>Eukaryota</taxon>
        <taxon>Metazoa</taxon>
        <taxon>Spiralia</taxon>
        <taxon>Gnathifera</taxon>
        <taxon>Rotifera</taxon>
        <taxon>Eurotatoria</taxon>
        <taxon>Monogononta</taxon>
        <taxon>Pseudotrocha</taxon>
        <taxon>Ploima</taxon>
        <taxon>Brachionidae</taxon>
        <taxon>Brachionus</taxon>
    </lineage>
</organism>